<keyword evidence="4 6" id="KW-1133">Transmembrane helix</keyword>
<dbReference type="PROSITE" id="PS50850">
    <property type="entry name" value="MFS"/>
    <property type="match status" value="1"/>
</dbReference>
<organism evidence="8">
    <name type="scientific">Kwoniella dejecticola CBS 10117</name>
    <dbReference type="NCBI Taxonomy" id="1296121"/>
    <lineage>
        <taxon>Eukaryota</taxon>
        <taxon>Fungi</taxon>
        <taxon>Dikarya</taxon>
        <taxon>Basidiomycota</taxon>
        <taxon>Agaricomycotina</taxon>
        <taxon>Tremellomycetes</taxon>
        <taxon>Tremellales</taxon>
        <taxon>Cryptococcaceae</taxon>
        <taxon>Kwoniella</taxon>
    </lineage>
</organism>
<feature type="transmembrane region" description="Helical" evidence="6">
    <location>
        <begin position="353"/>
        <end position="372"/>
    </location>
</feature>
<dbReference type="EMBL" id="KI894036">
    <property type="protein sequence ID" value="OBR81931.1"/>
    <property type="molecule type" value="Genomic_DNA"/>
</dbReference>
<name>A0A1A5ZVU6_9TREE</name>
<dbReference type="GO" id="GO:0016020">
    <property type="term" value="C:membrane"/>
    <property type="evidence" value="ECO:0007669"/>
    <property type="project" value="UniProtKB-SubCell"/>
</dbReference>
<dbReference type="OrthoDB" id="3639251at2759"/>
<feature type="transmembrane region" description="Helical" evidence="6">
    <location>
        <begin position="378"/>
        <end position="399"/>
    </location>
</feature>
<evidence type="ECO:0000256" key="4">
    <source>
        <dbReference type="ARBA" id="ARBA00022989"/>
    </source>
</evidence>
<feature type="transmembrane region" description="Helical" evidence="6">
    <location>
        <begin position="444"/>
        <end position="465"/>
    </location>
</feature>
<evidence type="ECO:0000256" key="1">
    <source>
        <dbReference type="ARBA" id="ARBA00004141"/>
    </source>
</evidence>
<gene>
    <name evidence="8" type="ORF">I303_07841</name>
    <name evidence="9" type="ORF">I303_107837</name>
</gene>
<keyword evidence="2" id="KW-0813">Transport</keyword>
<dbReference type="InterPro" id="IPR020846">
    <property type="entry name" value="MFS_dom"/>
</dbReference>
<dbReference type="Pfam" id="PF07690">
    <property type="entry name" value="MFS_1"/>
    <property type="match status" value="1"/>
</dbReference>
<dbReference type="GeneID" id="28971540"/>
<dbReference type="GO" id="GO:0022857">
    <property type="term" value="F:transmembrane transporter activity"/>
    <property type="evidence" value="ECO:0007669"/>
    <property type="project" value="InterPro"/>
</dbReference>
<dbReference type="EMBL" id="CP144539">
    <property type="protein sequence ID" value="WWC65223.1"/>
    <property type="molecule type" value="Genomic_DNA"/>
</dbReference>
<sequence>MSTHDLHDSSQVKKADEWHEQDEVLNQDAVELAAQYVPGSAAEKAFVRKIDKRIVPCIWVLYTLSYLDRANIGNAKTGGLESHFKLTSTQYSIVLLVFFISYVIFEVPSNLLIARVRPSLYLSGLCIVWGGVAALMGATHNYQQLAGVRFALGVLEAGFAPGVAFYLSSWYKRYELASRFALYYTATAISGAFSGLLAGVITQHLDGARGIEGWRWLFIIEGVGSSFVGCFTWYFMPDWPSTTKFLTGEERLLAAQRLAYDGLANTGGAQGHIGHWQACKMVLVDWRTYMFIFLYMLCTGAQTIQYFVPTLIGALGWTGYTGQYHTIPLYAAAFVFILGFCFTADRLQRKPEAITLAATLGTVFFIIVVSTTTHMVQYVFLILAFGCVYALPPLILTWVPNIIGHPAEKRAVAIALTNALGNSASIYGVFLWPKTDAPRYIPGFSATTIFMALIAVGAQVMHYLVKKYPVETPDANQVVMAEIEKQRAAGNLPPQGQA</sequence>
<reference evidence="9" key="3">
    <citation type="submission" date="2024-02" db="EMBL/GenBank/DDBJ databases">
        <title>Comparative genomics of Cryptococcus and Kwoniella reveals pathogenesis evolution and contrasting modes of karyotype evolution via chromosome fusion or intercentromeric recombination.</title>
        <authorList>
            <person name="Coelho M.A."/>
            <person name="David-Palma M."/>
            <person name="Shea T."/>
            <person name="Bowers K."/>
            <person name="McGinley-Smith S."/>
            <person name="Mohammad A.W."/>
            <person name="Gnirke A."/>
            <person name="Yurkov A.M."/>
            <person name="Nowrousian M."/>
            <person name="Sun S."/>
            <person name="Cuomo C.A."/>
            <person name="Heitman J."/>
        </authorList>
    </citation>
    <scope>NUCLEOTIDE SEQUENCE</scope>
    <source>
        <strain evidence="9">CBS 10117</strain>
    </source>
</reference>
<feature type="transmembrane region" description="Helical" evidence="6">
    <location>
        <begin position="289"/>
        <end position="307"/>
    </location>
</feature>
<proteinExistence type="predicted"/>
<keyword evidence="3 6" id="KW-0812">Transmembrane</keyword>
<dbReference type="FunFam" id="1.20.1250.20:FF:000018">
    <property type="entry name" value="MFS transporter permease"/>
    <property type="match status" value="1"/>
</dbReference>
<feature type="transmembrane region" description="Helical" evidence="6">
    <location>
        <begin position="213"/>
        <end position="236"/>
    </location>
</feature>
<dbReference type="VEuPathDB" id="FungiDB:I303_07841"/>
<comment type="subcellular location">
    <subcellularLocation>
        <location evidence="1">Membrane</location>
        <topology evidence="1">Multi-pass membrane protein</topology>
    </subcellularLocation>
</comment>
<accession>A0A1A5ZVU6</accession>
<protein>
    <submittedName>
        <fullName evidence="8">Nicotinamide mononucleotide permease</fullName>
    </submittedName>
</protein>
<reference evidence="9" key="2">
    <citation type="submission" date="2013-07" db="EMBL/GenBank/DDBJ databases">
        <authorList>
            <consortium name="The Broad Institute Genome Sequencing Platform"/>
            <person name="Cuomo C."/>
            <person name="Litvintseva A."/>
            <person name="Chen Y."/>
            <person name="Heitman J."/>
            <person name="Sun S."/>
            <person name="Springer D."/>
            <person name="Dromer F."/>
            <person name="Young S.K."/>
            <person name="Zeng Q."/>
            <person name="Gargeya S."/>
            <person name="Fitzgerald M."/>
            <person name="Abouelleil A."/>
            <person name="Alvarado L."/>
            <person name="Berlin A.M."/>
            <person name="Chapman S.B."/>
            <person name="Dewar J."/>
            <person name="Goldberg J."/>
            <person name="Griggs A."/>
            <person name="Gujja S."/>
            <person name="Hansen M."/>
            <person name="Howarth C."/>
            <person name="Imamovic A."/>
            <person name="Larimer J."/>
            <person name="McCowan C."/>
            <person name="Murphy C."/>
            <person name="Pearson M."/>
            <person name="Priest M."/>
            <person name="Roberts A."/>
            <person name="Saif S."/>
            <person name="Shea T."/>
            <person name="Sykes S."/>
            <person name="Wortman J."/>
            <person name="Nusbaum C."/>
            <person name="Birren B."/>
        </authorList>
    </citation>
    <scope>NUCLEOTIDE SEQUENCE</scope>
    <source>
        <strain evidence="9">CBS 10117</strain>
    </source>
</reference>
<dbReference type="KEGG" id="kdj:28971540"/>
<dbReference type="PANTHER" id="PTHR43791">
    <property type="entry name" value="PERMEASE-RELATED"/>
    <property type="match status" value="1"/>
</dbReference>
<dbReference type="RefSeq" id="XP_018259773.1">
    <property type="nucleotide sequence ID" value="XM_018411105.1"/>
</dbReference>
<keyword evidence="5 6" id="KW-0472">Membrane</keyword>
<evidence type="ECO:0000256" key="2">
    <source>
        <dbReference type="ARBA" id="ARBA00022448"/>
    </source>
</evidence>
<dbReference type="AlphaFoldDB" id="A0A1A5ZVU6"/>
<evidence type="ECO:0000256" key="6">
    <source>
        <dbReference type="SAM" id="Phobius"/>
    </source>
</evidence>
<dbReference type="SUPFAM" id="SSF103473">
    <property type="entry name" value="MFS general substrate transporter"/>
    <property type="match status" value="1"/>
</dbReference>
<feature type="transmembrane region" description="Helical" evidence="6">
    <location>
        <begin position="150"/>
        <end position="168"/>
    </location>
</feature>
<dbReference type="InterPro" id="IPR036259">
    <property type="entry name" value="MFS_trans_sf"/>
</dbReference>
<evidence type="ECO:0000256" key="5">
    <source>
        <dbReference type="ARBA" id="ARBA00023136"/>
    </source>
</evidence>
<evidence type="ECO:0000313" key="9">
    <source>
        <dbReference type="EMBL" id="WWC65223.1"/>
    </source>
</evidence>
<feature type="transmembrane region" description="Helical" evidence="6">
    <location>
        <begin position="91"/>
        <end position="113"/>
    </location>
</feature>
<evidence type="ECO:0000313" key="8">
    <source>
        <dbReference type="EMBL" id="OBR81931.1"/>
    </source>
</evidence>
<dbReference type="Gene3D" id="1.20.1250.20">
    <property type="entry name" value="MFS general substrate transporter like domains"/>
    <property type="match status" value="2"/>
</dbReference>
<feature type="domain" description="Major facilitator superfamily (MFS) profile" evidence="7">
    <location>
        <begin position="54"/>
        <end position="469"/>
    </location>
</feature>
<dbReference type="FunFam" id="1.20.1250.20:FF:000394">
    <property type="entry name" value="MFS general substrate transporter"/>
    <property type="match status" value="1"/>
</dbReference>
<feature type="transmembrane region" description="Helical" evidence="6">
    <location>
        <begin position="180"/>
        <end position="201"/>
    </location>
</feature>
<reference evidence="8" key="1">
    <citation type="submission" date="2013-07" db="EMBL/GenBank/DDBJ databases">
        <title>The Genome Sequence of Cryptococcus dejecticola CBS10117.</title>
        <authorList>
            <consortium name="The Broad Institute Genome Sequencing Platform"/>
            <person name="Cuomo C."/>
            <person name="Litvintseva A."/>
            <person name="Chen Y."/>
            <person name="Heitman J."/>
            <person name="Sun S."/>
            <person name="Springer D."/>
            <person name="Dromer F."/>
            <person name="Young S.K."/>
            <person name="Zeng Q."/>
            <person name="Gargeya S."/>
            <person name="Fitzgerald M."/>
            <person name="Abouelleil A."/>
            <person name="Alvarado L."/>
            <person name="Berlin A.M."/>
            <person name="Chapman S.B."/>
            <person name="Dewar J."/>
            <person name="Goldberg J."/>
            <person name="Griggs A."/>
            <person name="Gujja S."/>
            <person name="Hansen M."/>
            <person name="Howarth C."/>
            <person name="Imamovic A."/>
            <person name="Larimer J."/>
            <person name="McCowan C."/>
            <person name="Murphy C."/>
            <person name="Pearson M."/>
            <person name="Priest M."/>
            <person name="Roberts A."/>
            <person name="Saif S."/>
            <person name="Shea T."/>
            <person name="Sykes S."/>
            <person name="Wortman J."/>
            <person name="Nusbaum C."/>
            <person name="Birren B."/>
        </authorList>
    </citation>
    <scope>NUCLEOTIDE SEQUENCE [LARGE SCALE GENOMIC DNA]</scope>
    <source>
        <strain evidence="8">CBS 10117</strain>
    </source>
</reference>
<keyword evidence="10" id="KW-1185">Reference proteome</keyword>
<feature type="transmembrane region" description="Helical" evidence="6">
    <location>
        <begin position="327"/>
        <end position="344"/>
    </location>
</feature>
<evidence type="ECO:0000259" key="7">
    <source>
        <dbReference type="PROSITE" id="PS50850"/>
    </source>
</evidence>
<dbReference type="PANTHER" id="PTHR43791:SF38">
    <property type="entry name" value="MAJOR FACILITATOR SUPERFAMILY (MFS) PROFILE DOMAIN-CONTAINING PROTEIN"/>
    <property type="match status" value="1"/>
</dbReference>
<evidence type="ECO:0000256" key="3">
    <source>
        <dbReference type="ARBA" id="ARBA00022692"/>
    </source>
</evidence>
<dbReference type="InterPro" id="IPR011701">
    <property type="entry name" value="MFS"/>
</dbReference>
<feature type="transmembrane region" description="Helical" evidence="6">
    <location>
        <begin position="411"/>
        <end position="432"/>
    </location>
</feature>
<feature type="transmembrane region" description="Helical" evidence="6">
    <location>
        <begin position="120"/>
        <end position="138"/>
    </location>
</feature>
<dbReference type="Proteomes" id="UP000078595">
    <property type="component" value="Chromosome 10"/>
</dbReference>
<evidence type="ECO:0000313" key="10">
    <source>
        <dbReference type="Proteomes" id="UP000078595"/>
    </source>
</evidence>